<evidence type="ECO:0000256" key="2">
    <source>
        <dbReference type="SAM" id="SignalP"/>
    </source>
</evidence>
<keyword evidence="4" id="KW-1185">Reference proteome</keyword>
<accession>A0A0K1PM49</accession>
<keyword evidence="1" id="KW-1133">Transmembrane helix</keyword>
<reference evidence="3 4" key="1">
    <citation type="submission" date="2015-08" db="EMBL/GenBank/DDBJ databases">
        <authorList>
            <person name="Babu N.S."/>
            <person name="Beckwith C.J."/>
            <person name="Beseler K.G."/>
            <person name="Brison A."/>
            <person name="Carone J.V."/>
            <person name="Caskin T.P."/>
            <person name="Diamond M."/>
            <person name="Durham M.E."/>
            <person name="Foxe J.M."/>
            <person name="Go M."/>
            <person name="Henderson B.A."/>
            <person name="Jones I.B."/>
            <person name="McGettigan J.A."/>
            <person name="Micheletti S.J."/>
            <person name="Nasrallah M.E."/>
            <person name="Ortiz D."/>
            <person name="Piller C.R."/>
            <person name="Privatt S.R."/>
            <person name="Schneider S.L."/>
            <person name="Sharp S."/>
            <person name="Smith T.C."/>
            <person name="Stanton J.D."/>
            <person name="Ullery H.E."/>
            <person name="Wilson R.J."/>
            <person name="Serrano M.G."/>
            <person name="Buck G."/>
            <person name="Lee V."/>
            <person name="Wang Y."/>
            <person name="Carvalho R."/>
            <person name="Voegtly L."/>
            <person name="Shi R."/>
            <person name="Duckworth R."/>
            <person name="Johnson A."/>
            <person name="Loviza R."/>
            <person name="Walstead R."/>
            <person name="Shah Z."/>
            <person name="Kiflezghi M."/>
            <person name="Wade K."/>
            <person name="Ball S.L."/>
            <person name="Bradley K.W."/>
            <person name="Asai D.J."/>
            <person name="Bowman C.A."/>
            <person name="Russell D.A."/>
            <person name="Pope W.H."/>
            <person name="Jacobs-Sera D."/>
            <person name="Hendrix R.W."/>
            <person name="Hatfull G.F."/>
        </authorList>
    </citation>
    <scope>NUCLEOTIDE SEQUENCE [LARGE SCALE GENOMIC DNA]</scope>
    <source>
        <strain evidence="3 4">DSM 27648</strain>
    </source>
</reference>
<sequence length="275" mass="28993">MKLGALAAFTLVVLADTTAWAEPSTSNECFSAPVEGQKLRRKGALLAAREQFRICARNKCPSEVVRACSRWESEVDASIPTVVLTARDGHAVDVPGVLVAIDGSSGVALGSRAIELDPGSHHFVFSRQGSADVTRDGVLSEGEKNRAIGVTYEVASAAVQTSYPDSIETRPIPATAWIFGGVGVLGIAGWATFGALYLSDRDAKHCDIGCDDAQRSSVERKGTLSEISLGVGVVSLGLATVFYLTRPKRSVPVVSTLDVRTSPAGTPMAIWSGRF</sequence>
<dbReference type="EMBL" id="CP012333">
    <property type="protein sequence ID" value="AKU94613.1"/>
    <property type="molecule type" value="Genomic_DNA"/>
</dbReference>
<feature type="signal peptide" evidence="2">
    <location>
        <begin position="1"/>
        <end position="21"/>
    </location>
</feature>
<gene>
    <name evidence="3" type="ORF">AKJ09_01277</name>
</gene>
<feature type="transmembrane region" description="Helical" evidence="1">
    <location>
        <begin position="176"/>
        <end position="198"/>
    </location>
</feature>
<dbReference type="STRING" id="1391654.AKJ09_01277"/>
<evidence type="ECO:0000313" key="3">
    <source>
        <dbReference type="EMBL" id="AKU94613.1"/>
    </source>
</evidence>
<dbReference type="OrthoDB" id="5509648at2"/>
<dbReference type="KEGG" id="llu:AKJ09_01277"/>
<evidence type="ECO:0000313" key="4">
    <source>
        <dbReference type="Proteomes" id="UP000064967"/>
    </source>
</evidence>
<feature type="transmembrane region" description="Helical" evidence="1">
    <location>
        <begin position="224"/>
        <end position="244"/>
    </location>
</feature>
<name>A0A0K1PM49_9BACT</name>
<dbReference type="AlphaFoldDB" id="A0A0K1PM49"/>
<proteinExistence type="predicted"/>
<keyword evidence="1" id="KW-0472">Membrane</keyword>
<keyword evidence="1" id="KW-0812">Transmembrane</keyword>
<feature type="chain" id="PRO_5005465949" evidence="2">
    <location>
        <begin position="22"/>
        <end position="275"/>
    </location>
</feature>
<organism evidence="3 4">
    <name type="scientific">Labilithrix luteola</name>
    <dbReference type="NCBI Taxonomy" id="1391654"/>
    <lineage>
        <taxon>Bacteria</taxon>
        <taxon>Pseudomonadati</taxon>
        <taxon>Myxococcota</taxon>
        <taxon>Polyangia</taxon>
        <taxon>Polyangiales</taxon>
        <taxon>Labilitrichaceae</taxon>
        <taxon>Labilithrix</taxon>
    </lineage>
</organism>
<dbReference type="Proteomes" id="UP000064967">
    <property type="component" value="Chromosome"/>
</dbReference>
<dbReference type="RefSeq" id="WP_146646177.1">
    <property type="nucleotide sequence ID" value="NZ_CP012333.1"/>
</dbReference>
<evidence type="ECO:0000256" key="1">
    <source>
        <dbReference type="SAM" id="Phobius"/>
    </source>
</evidence>
<protein>
    <submittedName>
        <fullName evidence="3">Uncharacterized protein</fullName>
    </submittedName>
</protein>
<keyword evidence="2" id="KW-0732">Signal</keyword>